<protein>
    <submittedName>
        <fullName evidence="1">Uncharacterized protein</fullName>
    </submittedName>
</protein>
<dbReference type="RefSeq" id="WP_213399979.1">
    <property type="nucleotide sequence ID" value="NZ_JAHBMK020000001.1"/>
</dbReference>
<dbReference type="EMBL" id="JAHBMK020000001">
    <property type="protein sequence ID" value="MDO8226116.1"/>
    <property type="molecule type" value="Genomic_DNA"/>
</dbReference>
<accession>A0ABT9DN24</accession>
<dbReference type="Proteomes" id="UP001177121">
    <property type="component" value="Unassembled WGS sequence"/>
</dbReference>
<evidence type="ECO:0000313" key="1">
    <source>
        <dbReference type="EMBL" id="MDO8226116.1"/>
    </source>
</evidence>
<evidence type="ECO:0000313" key="2">
    <source>
        <dbReference type="Proteomes" id="UP001177121"/>
    </source>
</evidence>
<organism evidence="1 2">
    <name type="scientific">Bacillus cabrialesii subsp. tritici</name>
    <dbReference type="NCBI Taxonomy" id="2944916"/>
    <lineage>
        <taxon>Bacteria</taxon>
        <taxon>Bacillati</taxon>
        <taxon>Bacillota</taxon>
        <taxon>Bacilli</taxon>
        <taxon>Bacillales</taxon>
        <taxon>Bacillaceae</taxon>
        <taxon>Bacillus</taxon>
        <taxon>Bacillus cabrialesii</taxon>
    </lineage>
</organism>
<comment type="caution">
    <text evidence="1">The sequence shown here is derived from an EMBL/GenBank/DDBJ whole genome shotgun (WGS) entry which is preliminary data.</text>
</comment>
<keyword evidence="2" id="KW-1185">Reference proteome</keyword>
<sequence length="112" mass="12937">MNIQNIQAAAIDAINSILNRGLEVEVIQFRGDVWDEIVEYHKKMGIREPSGHRWEFCGRRAEKKELMPYTTFRVVTESSNNCGMAFHEVLTNDNHTFVYSVFTPSNLAMKNK</sequence>
<reference evidence="1" key="1">
    <citation type="submission" date="2023-07" db="EMBL/GenBank/DDBJ databases">
        <title>Biological control against Fusarium languescens, the causal agent of wilt in Jalapeno peppers, by a novel bacterial subspecies: Bacillus cabrialesii subsp. tritici TSO2.</title>
        <authorList>
            <person name="Montoya-Martinez A.C."/>
            <person name="Figueroa-Brambila K.M."/>
            <person name="Escalante-Beltran A."/>
            <person name="Lopez-Montoya N.D."/>
            <person name="Valenzuela-Ruiz V."/>
            <person name="Parra-Cota F.I."/>
            <person name="Estrada Alvarado M.I."/>
            <person name="De Los Santos Villalobos S."/>
        </authorList>
    </citation>
    <scope>NUCLEOTIDE SEQUENCE</scope>
    <source>
        <strain evidence="1">TSO2</strain>
    </source>
</reference>
<proteinExistence type="predicted"/>
<name>A0ABT9DN24_9BACI</name>
<gene>
    <name evidence="1" type="ORF">KHP33_014885</name>
</gene>